<dbReference type="GO" id="GO:0008477">
    <property type="term" value="F:purine nucleosidase activity"/>
    <property type="evidence" value="ECO:0007669"/>
    <property type="project" value="TreeGrafter"/>
</dbReference>
<comment type="caution">
    <text evidence="4">The sequence shown here is derived from an EMBL/GenBank/DDBJ whole genome shotgun (WGS) entry which is preliminary data.</text>
</comment>
<dbReference type="GO" id="GO:0045437">
    <property type="term" value="F:uridine nucleosidase activity"/>
    <property type="evidence" value="ECO:0007669"/>
    <property type="project" value="UniProtKB-ARBA"/>
</dbReference>
<dbReference type="SUPFAM" id="SSF53590">
    <property type="entry name" value="Nucleoside hydrolase"/>
    <property type="match status" value="1"/>
</dbReference>
<proteinExistence type="predicted"/>
<name>A0A9D1W2D5_9FIRM</name>
<evidence type="ECO:0000259" key="3">
    <source>
        <dbReference type="Pfam" id="PF01156"/>
    </source>
</evidence>
<feature type="domain" description="Inosine/uridine-preferring nucleoside hydrolase" evidence="3">
    <location>
        <begin position="7"/>
        <end position="299"/>
    </location>
</feature>
<dbReference type="GO" id="GO:0006152">
    <property type="term" value="P:purine nucleoside catabolic process"/>
    <property type="evidence" value="ECO:0007669"/>
    <property type="project" value="TreeGrafter"/>
</dbReference>
<dbReference type="PROSITE" id="PS01247">
    <property type="entry name" value="IUNH"/>
    <property type="match status" value="1"/>
</dbReference>
<keyword evidence="1 4" id="KW-0378">Hydrolase</keyword>
<evidence type="ECO:0000256" key="1">
    <source>
        <dbReference type="ARBA" id="ARBA00022801"/>
    </source>
</evidence>
<dbReference type="AlphaFoldDB" id="A0A9D1W2D5"/>
<dbReference type="GO" id="GO:0005829">
    <property type="term" value="C:cytosol"/>
    <property type="evidence" value="ECO:0007669"/>
    <property type="project" value="TreeGrafter"/>
</dbReference>
<dbReference type="PANTHER" id="PTHR12304:SF4">
    <property type="entry name" value="URIDINE NUCLEOSIDASE"/>
    <property type="match status" value="1"/>
</dbReference>
<accession>A0A9D1W2D5</accession>
<dbReference type="Proteomes" id="UP000886780">
    <property type="component" value="Unassembled WGS sequence"/>
</dbReference>
<dbReference type="InterPro" id="IPR023186">
    <property type="entry name" value="IUNH"/>
</dbReference>
<dbReference type="InterPro" id="IPR001910">
    <property type="entry name" value="Inosine/uridine_hydrolase_dom"/>
</dbReference>
<organism evidence="4 5">
    <name type="scientific">Candidatus Lachnoclostridium stercoripullorum</name>
    <dbReference type="NCBI Taxonomy" id="2838635"/>
    <lineage>
        <taxon>Bacteria</taxon>
        <taxon>Bacillati</taxon>
        <taxon>Bacillota</taxon>
        <taxon>Clostridia</taxon>
        <taxon>Lachnospirales</taxon>
        <taxon>Lachnospiraceae</taxon>
    </lineage>
</organism>
<evidence type="ECO:0000313" key="4">
    <source>
        <dbReference type="EMBL" id="HIX51380.1"/>
    </source>
</evidence>
<reference evidence="4" key="1">
    <citation type="journal article" date="2021" name="PeerJ">
        <title>Extensive microbial diversity within the chicken gut microbiome revealed by metagenomics and culture.</title>
        <authorList>
            <person name="Gilroy R."/>
            <person name="Ravi A."/>
            <person name="Getino M."/>
            <person name="Pursley I."/>
            <person name="Horton D.L."/>
            <person name="Alikhan N.F."/>
            <person name="Baker D."/>
            <person name="Gharbi K."/>
            <person name="Hall N."/>
            <person name="Watson M."/>
            <person name="Adriaenssens E.M."/>
            <person name="Foster-Nyarko E."/>
            <person name="Jarju S."/>
            <person name="Secka A."/>
            <person name="Antonio M."/>
            <person name="Oren A."/>
            <person name="Chaudhuri R.R."/>
            <person name="La Ragione R."/>
            <person name="Hildebrand F."/>
            <person name="Pallen M.J."/>
        </authorList>
    </citation>
    <scope>NUCLEOTIDE SEQUENCE</scope>
    <source>
        <strain evidence="4">ChiGjej4B4-12881</strain>
    </source>
</reference>
<dbReference type="InterPro" id="IPR015910">
    <property type="entry name" value="I/U_nuclsd_hydro_CS"/>
</dbReference>
<protein>
    <submittedName>
        <fullName evidence="4">Nucleoside hydrolase</fullName>
    </submittedName>
</protein>
<dbReference type="EMBL" id="DXEU01000022">
    <property type="protein sequence ID" value="HIX51380.1"/>
    <property type="molecule type" value="Genomic_DNA"/>
</dbReference>
<keyword evidence="2" id="KW-0326">Glycosidase</keyword>
<gene>
    <name evidence="4" type="ORF">IAA28_01090</name>
</gene>
<evidence type="ECO:0000313" key="5">
    <source>
        <dbReference type="Proteomes" id="UP000886780"/>
    </source>
</evidence>
<evidence type="ECO:0000256" key="2">
    <source>
        <dbReference type="ARBA" id="ARBA00023295"/>
    </source>
</evidence>
<sequence>MTQRPFIIDCDTGTDDAIALMAAFGCPEINVRAITSVNGNVPEEYTSANNLNLTEYLGIDVEVARGATLPFYPRGDYYGPTHGKTGLGDVIIPDACRTSFSKDMAPEVIRRIAEEEKGELELLVIGPMTNIAIAISLYPQLKKQIKHIWFMGGAAKGGNVSATAEFNIWVDPIAAKLVMSAGIPMTMVGLDVTEKAVLGREEEKELREYGSKASVLTADILEYMFKRCKGGGEDALMHDALALAAAVIPECLECRETSLDVEFRGEYTAGHTVTGVCNRRVHQEANASVALELHLDVFKKWLLECVKRCGEA</sequence>
<dbReference type="Gene3D" id="3.90.245.10">
    <property type="entry name" value="Ribonucleoside hydrolase-like"/>
    <property type="match status" value="1"/>
</dbReference>
<dbReference type="Pfam" id="PF01156">
    <property type="entry name" value="IU_nuc_hydro"/>
    <property type="match status" value="1"/>
</dbReference>
<reference evidence="4" key="2">
    <citation type="submission" date="2021-04" db="EMBL/GenBank/DDBJ databases">
        <authorList>
            <person name="Gilroy R."/>
        </authorList>
    </citation>
    <scope>NUCLEOTIDE SEQUENCE</scope>
    <source>
        <strain evidence="4">ChiGjej4B4-12881</strain>
    </source>
</reference>
<dbReference type="PANTHER" id="PTHR12304">
    <property type="entry name" value="INOSINE-URIDINE PREFERRING NUCLEOSIDE HYDROLASE"/>
    <property type="match status" value="1"/>
</dbReference>
<dbReference type="InterPro" id="IPR036452">
    <property type="entry name" value="Ribo_hydro-like"/>
</dbReference>